<reference evidence="1 2" key="1">
    <citation type="submission" date="2024-06" db="EMBL/GenBank/DDBJ databases">
        <title>Sorghum-associated microbial communities from plants grown in Nebraska, USA.</title>
        <authorList>
            <person name="Schachtman D."/>
        </authorList>
    </citation>
    <scope>NUCLEOTIDE SEQUENCE [LARGE SCALE GENOMIC DNA]</scope>
    <source>
        <strain evidence="1 2">736</strain>
    </source>
</reference>
<dbReference type="Proteomes" id="UP001549363">
    <property type="component" value="Unassembled WGS sequence"/>
</dbReference>
<proteinExistence type="predicted"/>
<evidence type="ECO:0000313" key="2">
    <source>
        <dbReference type="Proteomes" id="UP001549363"/>
    </source>
</evidence>
<keyword evidence="2" id="KW-1185">Reference proteome</keyword>
<dbReference type="RefSeq" id="WP_354470715.1">
    <property type="nucleotide sequence ID" value="NZ_JBEPSB010000001.1"/>
</dbReference>
<evidence type="ECO:0000313" key="1">
    <source>
        <dbReference type="EMBL" id="MET4559046.1"/>
    </source>
</evidence>
<sequence>MKVLLIGVVGIVLARIFYIRLVPVKQVKVIPYRQVDEAHQIFDVRDYNTAGCLVYDSKHIPYGYLPRFYREIENRPIHLLVESQMDLNMASRFLRKKGYSVNSYTMMKKTV</sequence>
<dbReference type="Gene3D" id="3.40.250.10">
    <property type="entry name" value="Rhodanese-like domain"/>
    <property type="match status" value="1"/>
</dbReference>
<dbReference type="EMBL" id="JBEPSB010000001">
    <property type="protein sequence ID" value="MET4559046.1"/>
    <property type="molecule type" value="Genomic_DNA"/>
</dbReference>
<organism evidence="1 2">
    <name type="scientific">Lysinibacillus parviboronicapiens</name>
    <dbReference type="NCBI Taxonomy" id="436516"/>
    <lineage>
        <taxon>Bacteria</taxon>
        <taxon>Bacillati</taxon>
        <taxon>Bacillota</taxon>
        <taxon>Bacilli</taxon>
        <taxon>Bacillales</taxon>
        <taxon>Bacillaceae</taxon>
        <taxon>Lysinibacillus</taxon>
    </lineage>
</organism>
<dbReference type="SUPFAM" id="SSF52821">
    <property type="entry name" value="Rhodanese/Cell cycle control phosphatase"/>
    <property type="match status" value="1"/>
</dbReference>
<dbReference type="InterPro" id="IPR036873">
    <property type="entry name" value="Rhodanese-like_dom_sf"/>
</dbReference>
<protein>
    <submittedName>
        <fullName evidence="1">Rhodanese-related sulfurtransferase</fullName>
    </submittedName>
</protein>
<name>A0ABV2PDM5_9BACI</name>
<comment type="caution">
    <text evidence="1">The sequence shown here is derived from an EMBL/GenBank/DDBJ whole genome shotgun (WGS) entry which is preliminary data.</text>
</comment>
<accession>A0ABV2PDM5</accession>
<gene>
    <name evidence="1" type="ORF">ABIA69_000189</name>
</gene>